<evidence type="ECO:0000313" key="2">
    <source>
        <dbReference type="EMBL" id="MEF7613783.1"/>
    </source>
</evidence>
<gene>
    <name evidence="2" type="ORF">V4F39_07665</name>
</gene>
<dbReference type="EMBL" id="JAZIBG010000019">
    <property type="protein sequence ID" value="MEF7613783.1"/>
    <property type="molecule type" value="Genomic_DNA"/>
</dbReference>
<keyword evidence="3" id="KW-1185">Reference proteome</keyword>
<name>A0AAW9Q149_9BURK</name>
<dbReference type="AlphaFoldDB" id="A0AAW9Q149"/>
<dbReference type="Proteomes" id="UP001336250">
    <property type="component" value="Unassembled WGS sequence"/>
</dbReference>
<accession>A0AAW9Q149</accession>
<dbReference type="RefSeq" id="WP_332288720.1">
    <property type="nucleotide sequence ID" value="NZ_JAZIBG010000019.1"/>
</dbReference>
<dbReference type="SUPFAM" id="SSF56796">
    <property type="entry name" value="Dehydroquinate synthase-like"/>
    <property type="match status" value="1"/>
</dbReference>
<evidence type="ECO:0000313" key="3">
    <source>
        <dbReference type="Proteomes" id="UP001336250"/>
    </source>
</evidence>
<feature type="compositionally biased region" description="Polar residues" evidence="1">
    <location>
        <begin position="76"/>
        <end position="89"/>
    </location>
</feature>
<reference evidence="2 3" key="1">
    <citation type="submission" date="2024-02" db="EMBL/GenBank/DDBJ databases">
        <title>Genome sequence of Aquincola sp. MAHUQ-54.</title>
        <authorList>
            <person name="Huq M.A."/>
        </authorList>
    </citation>
    <scope>NUCLEOTIDE SEQUENCE [LARGE SCALE GENOMIC DNA]</scope>
    <source>
        <strain evidence="2 3">MAHUQ-54</strain>
    </source>
</reference>
<organism evidence="2 3">
    <name type="scientific">Aquincola agrisoli</name>
    <dbReference type="NCBI Taxonomy" id="3119538"/>
    <lineage>
        <taxon>Bacteria</taxon>
        <taxon>Pseudomonadati</taxon>
        <taxon>Pseudomonadota</taxon>
        <taxon>Betaproteobacteria</taxon>
        <taxon>Burkholderiales</taxon>
        <taxon>Sphaerotilaceae</taxon>
        <taxon>Aquincola</taxon>
    </lineage>
</organism>
<proteinExistence type="predicted"/>
<evidence type="ECO:0000256" key="1">
    <source>
        <dbReference type="SAM" id="MobiDB-lite"/>
    </source>
</evidence>
<sequence>MLIARVARIAMTLINCIAQIQFKFGAIGLLKEQFEWASIRRALMVSDRGVKAAGIAVPTIACTGSEVGRGAPGAASSGQRDSPMTATHG</sequence>
<feature type="region of interest" description="Disordered" evidence="1">
    <location>
        <begin position="64"/>
        <end position="89"/>
    </location>
</feature>
<protein>
    <submittedName>
        <fullName evidence="2">Uncharacterized protein</fullName>
    </submittedName>
</protein>
<comment type="caution">
    <text evidence="2">The sequence shown here is derived from an EMBL/GenBank/DDBJ whole genome shotgun (WGS) entry which is preliminary data.</text>
</comment>